<feature type="non-terminal residue" evidence="6">
    <location>
        <position position="317"/>
    </location>
</feature>
<dbReference type="PANTHER" id="PTHR31465:SF28">
    <property type="entry name" value="DOMAIN PROTEIN, PUTATIVE-RELATED"/>
    <property type="match status" value="1"/>
</dbReference>
<sequence>MSQTKSRYAYDPSLATAIVAAALYTLAFALTFILWLTYKAWVWAVMVVAAAMESIGYIVRCLSTQKPDDKVLYVLSFALIILAPVLMAAACYIVFGRIVYHVVPSEARTTRLLWVSARWLTPIFVLCDIVALLLQMVGAIKITSINPGDSDAASKAHKGKNIAEIGVAVQLVCFGLFSIIAVRFSFTSKRFIRSFNEAHVDGTGAREGKYFVMREGSRERKLDRNWQAIIARYESDFCFDLGMLTGSGISRFDRCIGWLILRLGEVDIRRRMSGDAKKACTSSMRWSSFPCLPALLYGIQRGIFRNSDSVFLKLLAS</sequence>
<dbReference type="EMBL" id="QGMI01000396">
    <property type="protein sequence ID" value="TVY41356.1"/>
    <property type="molecule type" value="Genomic_DNA"/>
</dbReference>
<dbReference type="PANTHER" id="PTHR31465">
    <property type="entry name" value="PROTEIN RTA1-RELATED"/>
    <property type="match status" value="1"/>
</dbReference>
<feature type="transmembrane region" description="Helical" evidence="5">
    <location>
        <begin position="161"/>
        <end position="186"/>
    </location>
</feature>
<keyword evidence="7" id="KW-1185">Reference proteome</keyword>
<keyword evidence="3 5" id="KW-1133">Transmembrane helix</keyword>
<dbReference type="Pfam" id="PF04479">
    <property type="entry name" value="RTA1"/>
    <property type="match status" value="1"/>
</dbReference>
<dbReference type="AlphaFoldDB" id="A0A8H8RVD3"/>
<feature type="transmembrane region" description="Helical" evidence="5">
    <location>
        <begin position="119"/>
        <end position="140"/>
    </location>
</feature>
<comment type="subcellular location">
    <subcellularLocation>
        <location evidence="1">Membrane</location>
        <topology evidence="1">Multi-pass membrane protein</topology>
    </subcellularLocation>
</comment>
<evidence type="ECO:0000256" key="1">
    <source>
        <dbReference type="ARBA" id="ARBA00004141"/>
    </source>
</evidence>
<dbReference type="OrthoDB" id="3358017at2759"/>
<evidence type="ECO:0000256" key="3">
    <source>
        <dbReference type="ARBA" id="ARBA00022989"/>
    </source>
</evidence>
<name>A0A8H8RVD3_9HELO</name>
<feature type="transmembrane region" description="Helical" evidence="5">
    <location>
        <begin position="12"/>
        <end position="35"/>
    </location>
</feature>
<evidence type="ECO:0000313" key="6">
    <source>
        <dbReference type="EMBL" id="TVY41356.1"/>
    </source>
</evidence>
<evidence type="ECO:0000256" key="5">
    <source>
        <dbReference type="SAM" id="Phobius"/>
    </source>
</evidence>
<keyword evidence="2 5" id="KW-0812">Transmembrane</keyword>
<protein>
    <submittedName>
        <fullName evidence="6">Protoporphyrin uptake protein</fullName>
    </submittedName>
</protein>
<dbReference type="InterPro" id="IPR007568">
    <property type="entry name" value="RTA1"/>
</dbReference>
<gene>
    <name evidence="6" type="primary">PUG1</name>
    <name evidence="6" type="ORF">LOCC1_G006331</name>
</gene>
<reference evidence="6 7" key="1">
    <citation type="submission" date="2018-05" db="EMBL/GenBank/DDBJ databases">
        <title>Genome sequencing and assembly of the regulated plant pathogen Lachnellula willkommii and related sister species for the development of diagnostic species identification markers.</title>
        <authorList>
            <person name="Giroux E."/>
            <person name="Bilodeau G."/>
        </authorList>
    </citation>
    <scope>NUCLEOTIDE SEQUENCE [LARGE SCALE GENOMIC DNA]</scope>
    <source>
        <strain evidence="6 7">CBS 160.35</strain>
    </source>
</reference>
<evidence type="ECO:0000256" key="2">
    <source>
        <dbReference type="ARBA" id="ARBA00022692"/>
    </source>
</evidence>
<dbReference type="GO" id="GO:0016020">
    <property type="term" value="C:membrane"/>
    <property type="evidence" value="ECO:0007669"/>
    <property type="project" value="UniProtKB-SubCell"/>
</dbReference>
<evidence type="ECO:0000313" key="7">
    <source>
        <dbReference type="Proteomes" id="UP000443090"/>
    </source>
</evidence>
<dbReference type="Proteomes" id="UP000443090">
    <property type="component" value="Unassembled WGS sequence"/>
</dbReference>
<feature type="transmembrane region" description="Helical" evidence="5">
    <location>
        <begin position="41"/>
        <end position="59"/>
    </location>
</feature>
<evidence type="ECO:0000256" key="4">
    <source>
        <dbReference type="ARBA" id="ARBA00023136"/>
    </source>
</evidence>
<organism evidence="6 7">
    <name type="scientific">Lachnellula occidentalis</name>
    <dbReference type="NCBI Taxonomy" id="215460"/>
    <lineage>
        <taxon>Eukaryota</taxon>
        <taxon>Fungi</taxon>
        <taxon>Dikarya</taxon>
        <taxon>Ascomycota</taxon>
        <taxon>Pezizomycotina</taxon>
        <taxon>Leotiomycetes</taxon>
        <taxon>Helotiales</taxon>
        <taxon>Lachnaceae</taxon>
        <taxon>Lachnellula</taxon>
    </lineage>
</organism>
<feature type="transmembrane region" description="Helical" evidence="5">
    <location>
        <begin position="71"/>
        <end position="99"/>
    </location>
</feature>
<accession>A0A8H8RVD3</accession>
<keyword evidence="4 5" id="KW-0472">Membrane</keyword>
<comment type="caution">
    <text evidence="6">The sequence shown here is derived from an EMBL/GenBank/DDBJ whole genome shotgun (WGS) entry which is preliminary data.</text>
</comment>
<proteinExistence type="predicted"/>